<name>A0ABQ5Q298_9BACT</name>
<dbReference type="SUPFAM" id="SSF81296">
    <property type="entry name" value="E set domains"/>
    <property type="match status" value="1"/>
</dbReference>
<comment type="caution">
    <text evidence="1">The sequence shown here is derived from an EMBL/GenBank/DDBJ whole genome shotgun (WGS) entry which is preliminary data.</text>
</comment>
<dbReference type="SUPFAM" id="SSF50969">
    <property type="entry name" value="YVTN repeat-like/Quinoprotein amine dehydrogenase"/>
    <property type="match status" value="1"/>
</dbReference>
<proteinExistence type="predicted"/>
<protein>
    <submittedName>
        <fullName evidence="1">Uncharacterized protein</fullName>
    </submittedName>
</protein>
<dbReference type="InterPro" id="IPR014756">
    <property type="entry name" value="Ig_E-set"/>
</dbReference>
<accession>A0ABQ5Q298</accession>
<dbReference type="InterPro" id="IPR011044">
    <property type="entry name" value="Quino_amine_DH_bsu"/>
</dbReference>
<reference evidence="1" key="1">
    <citation type="journal article" date="2023" name="Antonie Van Leeuwenhoek">
        <title>Mesoterricola silvestris gen. nov., sp. nov., Mesoterricola sediminis sp. nov., Geothrix oryzae sp. nov., Geothrix edaphica sp. nov., Geothrix rubra sp. nov., and Geothrix limicola sp. nov., six novel members of Acidobacteriota isolated from soils.</title>
        <authorList>
            <person name="Itoh H."/>
            <person name="Sugisawa Y."/>
            <person name="Mise K."/>
            <person name="Xu Z."/>
            <person name="Kuniyasu M."/>
            <person name="Ushijima N."/>
            <person name="Kawano K."/>
            <person name="Kobayashi E."/>
            <person name="Shiratori Y."/>
            <person name="Masuda Y."/>
            <person name="Senoo K."/>
        </authorList>
    </citation>
    <scope>NUCLEOTIDE SEQUENCE</scope>
    <source>
        <strain evidence="1">Red802</strain>
    </source>
</reference>
<dbReference type="Proteomes" id="UP001165044">
    <property type="component" value="Unassembled WGS sequence"/>
</dbReference>
<evidence type="ECO:0000313" key="2">
    <source>
        <dbReference type="Proteomes" id="UP001165044"/>
    </source>
</evidence>
<organism evidence="1 2">
    <name type="scientific">Geothrix edaphica</name>
    <dbReference type="NCBI Taxonomy" id="2927976"/>
    <lineage>
        <taxon>Bacteria</taxon>
        <taxon>Pseudomonadati</taxon>
        <taxon>Acidobacteriota</taxon>
        <taxon>Holophagae</taxon>
        <taxon>Holophagales</taxon>
        <taxon>Holophagaceae</taxon>
        <taxon>Geothrix</taxon>
    </lineage>
</organism>
<sequence length="481" mass="50270">MAAAIIYPSGSPSFQLSIPGVNFISTSAVLLNGRECPTTYLGPNRLSVFVNTADLIPGGTCRVRNPGPTPELSEPIYFIRGSLNDGPVPMTSPTKVGAGSPAFTLSFSGMPVDKDTVIIWNGLAMPTTVNLALGYASTTIPEQEVARPGYAVAALYSQSAGWITPAQIVNITLNQPVSGMVESPADGNLLAIVPDTTSAHPKSLIQIDPRSGQVTPLLPLADNPSALMLASDKGSIYTGSTQSSLIRRLAWPSLAPLSTIDLVSGGTVSLAAVPGSPNSVMVGKSTSFPPTQEIVIYDDGTPRSLHGAVDGYRDCIAIDEAGAKVYALNNGLTTFDMRAYTVDGSGLASIGRSGTLDIGFGTGLAISGGKLYTSSGLVIDSATLAPLSKRIVVPSDSRFLVDPPNNRIYFVGASGTYGTGYVFVYDLTTLNQVGALILHGMISTPQRLVRWGRNGLAVVPDSGYGNDSTMYLFQTDLVRPF</sequence>
<keyword evidence="2" id="KW-1185">Reference proteome</keyword>
<dbReference type="RefSeq" id="WP_285610393.1">
    <property type="nucleotide sequence ID" value="NZ_BSDC01000005.1"/>
</dbReference>
<gene>
    <name evidence="1" type="ORF">GETHED_28290</name>
</gene>
<dbReference type="EMBL" id="BSDC01000005">
    <property type="protein sequence ID" value="GLH68465.1"/>
    <property type="molecule type" value="Genomic_DNA"/>
</dbReference>
<dbReference type="InterPro" id="IPR015943">
    <property type="entry name" value="WD40/YVTN_repeat-like_dom_sf"/>
</dbReference>
<evidence type="ECO:0000313" key="1">
    <source>
        <dbReference type="EMBL" id="GLH68465.1"/>
    </source>
</evidence>
<dbReference type="Gene3D" id="2.130.10.10">
    <property type="entry name" value="YVTN repeat-like/Quinoprotein amine dehydrogenase"/>
    <property type="match status" value="1"/>
</dbReference>